<feature type="domain" description="HTH tetR-type" evidence="4">
    <location>
        <begin position="25"/>
        <end position="85"/>
    </location>
</feature>
<sequence length="220" mass="24543">MSHPKQARSGAQPAVAAEPQPHVYGEGRQKLLKAAARLAASHGHTGFSLRELAREAGLGHNSVYRHFESVDALMAALVHDFHQALRAGLSQARRRVPAGQPPSKTVVPWLFDFAQANRDMFVVSMRERFRVAGESAEWVEQGLRDIESDMLREWAQAGRIPSPAPEVVAIAVRMIMEQSFLLCLECIHHPERREALLHRAEMGYQWILGGAMQSLKAQSR</sequence>
<evidence type="ECO:0000313" key="6">
    <source>
        <dbReference type="Proteomes" id="UP000292120"/>
    </source>
</evidence>
<keyword evidence="6" id="KW-1185">Reference proteome</keyword>
<dbReference type="GO" id="GO:0003677">
    <property type="term" value="F:DNA binding"/>
    <property type="evidence" value="ECO:0007669"/>
    <property type="project" value="UniProtKB-UniRule"/>
</dbReference>
<dbReference type="PANTHER" id="PTHR47752">
    <property type="entry name" value="HTH-TYPE TRANSCRIPTIONAL REPRESSOR FABR"/>
    <property type="match status" value="1"/>
</dbReference>
<evidence type="ECO:0000256" key="2">
    <source>
        <dbReference type="PROSITE-ProRule" id="PRU00335"/>
    </source>
</evidence>
<dbReference type="Gene3D" id="1.10.357.10">
    <property type="entry name" value="Tetracycline Repressor, domain 2"/>
    <property type="match status" value="1"/>
</dbReference>
<dbReference type="Pfam" id="PF00440">
    <property type="entry name" value="TetR_N"/>
    <property type="match status" value="1"/>
</dbReference>
<gene>
    <name evidence="5" type="ORF">EYS42_08135</name>
</gene>
<organism evidence="5 6">
    <name type="scientific">Aquabacterium lacunae</name>
    <dbReference type="NCBI Taxonomy" id="2528630"/>
    <lineage>
        <taxon>Bacteria</taxon>
        <taxon>Pseudomonadati</taxon>
        <taxon>Pseudomonadota</taxon>
        <taxon>Betaproteobacteria</taxon>
        <taxon>Burkholderiales</taxon>
        <taxon>Aquabacterium</taxon>
    </lineage>
</organism>
<dbReference type="EMBL" id="SIXI01000003">
    <property type="protein sequence ID" value="TBO31208.1"/>
    <property type="molecule type" value="Genomic_DNA"/>
</dbReference>
<dbReference type="PRINTS" id="PR00455">
    <property type="entry name" value="HTHTETR"/>
</dbReference>
<evidence type="ECO:0000256" key="3">
    <source>
        <dbReference type="SAM" id="MobiDB-lite"/>
    </source>
</evidence>
<dbReference type="InterPro" id="IPR009057">
    <property type="entry name" value="Homeodomain-like_sf"/>
</dbReference>
<comment type="caution">
    <text evidence="5">The sequence shown here is derived from an EMBL/GenBank/DDBJ whole genome shotgun (WGS) entry which is preliminary data.</text>
</comment>
<dbReference type="OrthoDB" id="8617654at2"/>
<feature type="region of interest" description="Disordered" evidence="3">
    <location>
        <begin position="1"/>
        <end position="21"/>
    </location>
</feature>
<dbReference type="RefSeq" id="WP_130967638.1">
    <property type="nucleotide sequence ID" value="NZ_SIXI01000003.1"/>
</dbReference>
<proteinExistence type="predicted"/>
<dbReference type="Proteomes" id="UP000292120">
    <property type="component" value="Unassembled WGS sequence"/>
</dbReference>
<dbReference type="InterPro" id="IPR001647">
    <property type="entry name" value="HTH_TetR"/>
</dbReference>
<reference evidence="5 6" key="1">
    <citation type="submission" date="2019-02" db="EMBL/GenBank/DDBJ databases">
        <title>Aquabacterium sp. strain KMB7.</title>
        <authorList>
            <person name="Chen W.-M."/>
        </authorList>
    </citation>
    <scope>NUCLEOTIDE SEQUENCE [LARGE SCALE GENOMIC DNA]</scope>
    <source>
        <strain evidence="5 6">KMB7</strain>
    </source>
</reference>
<dbReference type="PANTHER" id="PTHR47752:SF1">
    <property type="entry name" value="HTH-TYPE TRANSCRIPTIONAL REPRESSOR FABR"/>
    <property type="match status" value="1"/>
</dbReference>
<dbReference type="AlphaFoldDB" id="A0A4V2JFN9"/>
<evidence type="ECO:0000256" key="1">
    <source>
        <dbReference type="ARBA" id="ARBA00023125"/>
    </source>
</evidence>
<evidence type="ECO:0000313" key="5">
    <source>
        <dbReference type="EMBL" id="TBO31208.1"/>
    </source>
</evidence>
<evidence type="ECO:0000259" key="4">
    <source>
        <dbReference type="PROSITE" id="PS50977"/>
    </source>
</evidence>
<dbReference type="Gene3D" id="1.10.10.60">
    <property type="entry name" value="Homeodomain-like"/>
    <property type="match status" value="1"/>
</dbReference>
<accession>A0A4V2JFN9</accession>
<dbReference type="SUPFAM" id="SSF46689">
    <property type="entry name" value="Homeodomain-like"/>
    <property type="match status" value="1"/>
</dbReference>
<dbReference type="PROSITE" id="PS50977">
    <property type="entry name" value="HTH_TETR_2"/>
    <property type="match status" value="1"/>
</dbReference>
<protein>
    <submittedName>
        <fullName evidence="5">TetR family transcriptional regulator</fullName>
    </submittedName>
</protein>
<feature type="DNA-binding region" description="H-T-H motif" evidence="2">
    <location>
        <begin position="48"/>
        <end position="67"/>
    </location>
</feature>
<dbReference type="InterPro" id="IPR050692">
    <property type="entry name" value="HTH_transcr_repressor_FabR"/>
</dbReference>
<keyword evidence="1 2" id="KW-0238">DNA-binding</keyword>
<name>A0A4V2JFN9_9BURK</name>